<name>A0A6C0FDU6_9ZZZZ</name>
<dbReference type="EMBL" id="MN738838">
    <property type="protein sequence ID" value="QHT39041.1"/>
    <property type="molecule type" value="Genomic_DNA"/>
</dbReference>
<organism evidence="1">
    <name type="scientific">viral metagenome</name>
    <dbReference type="NCBI Taxonomy" id="1070528"/>
    <lineage>
        <taxon>unclassified sequences</taxon>
        <taxon>metagenomes</taxon>
        <taxon>organismal metagenomes</taxon>
    </lineage>
</organism>
<dbReference type="AlphaFoldDB" id="A0A6C0FDU6"/>
<proteinExistence type="predicted"/>
<protein>
    <submittedName>
        <fullName evidence="1">Uncharacterized protein</fullName>
    </submittedName>
</protein>
<reference evidence="1" key="1">
    <citation type="journal article" date="2020" name="Nature">
        <title>Giant virus diversity and host interactions through global metagenomics.</title>
        <authorList>
            <person name="Schulz F."/>
            <person name="Roux S."/>
            <person name="Paez-Espino D."/>
            <person name="Jungbluth S."/>
            <person name="Walsh D.A."/>
            <person name="Denef V.J."/>
            <person name="McMahon K.D."/>
            <person name="Konstantinidis K.T."/>
            <person name="Eloe-Fadrosh E.A."/>
            <person name="Kyrpides N.C."/>
            <person name="Woyke T."/>
        </authorList>
    </citation>
    <scope>NUCLEOTIDE SEQUENCE</scope>
    <source>
        <strain evidence="1">GVMAG-S-ERX556126-94</strain>
    </source>
</reference>
<evidence type="ECO:0000313" key="1">
    <source>
        <dbReference type="EMBL" id="QHT39041.1"/>
    </source>
</evidence>
<sequence>MLTWREIVLHALSKGFPPEVVIIILSFLKRESISHLCSESRDYHVRRMPRVERLFYADYGSTVITDDYYLNIKVTDDSEEEANVYSQALDELTDKWYTINPKGKEYKYFDIWRWSRFEFPYMNFIPSFNRGRIFLRFLKGYEWYDLNSEDNIVDKLTDYKQLFV</sequence>
<accession>A0A6C0FDU6</accession>